<gene>
    <name evidence="10" type="ORF">NX722_08085</name>
</gene>
<dbReference type="PROSITE" id="PS51373">
    <property type="entry name" value="HIPIP"/>
    <property type="match status" value="1"/>
</dbReference>
<name>A0ABT3MT99_9GAMM</name>
<dbReference type="Proteomes" id="UP001209854">
    <property type="component" value="Unassembled WGS sequence"/>
</dbReference>
<keyword evidence="2 8" id="KW-0813">Transport</keyword>
<evidence type="ECO:0000256" key="3">
    <source>
        <dbReference type="ARBA" id="ARBA00022485"/>
    </source>
</evidence>
<proteinExistence type="inferred from homology"/>
<accession>A0ABT3MT99</accession>
<evidence type="ECO:0000259" key="9">
    <source>
        <dbReference type="PROSITE" id="PS51373"/>
    </source>
</evidence>
<comment type="function">
    <text evidence="1 8">Specific class of high-redox-potential 4Fe-4S ferredoxins. Functions in anaerobic electron transport in most purple and in some other photosynthetic bacteria and in at least one genus (Paracoccus) of halophilic, denitrifying bacteria.</text>
</comment>
<protein>
    <recommendedName>
        <fullName evidence="8">High-potential iron-sulfur protein</fullName>
        <shortName evidence="8">HiPIP</shortName>
    </recommendedName>
</protein>
<evidence type="ECO:0000256" key="1">
    <source>
        <dbReference type="ARBA" id="ARBA00002137"/>
    </source>
</evidence>
<dbReference type="SUPFAM" id="SSF57652">
    <property type="entry name" value="HIPIP (high potential iron protein)"/>
    <property type="match status" value="1"/>
</dbReference>
<feature type="domain" description="High potential iron-sulfur proteins family profile" evidence="9">
    <location>
        <begin position="48"/>
        <end position="120"/>
    </location>
</feature>
<evidence type="ECO:0000313" key="10">
    <source>
        <dbReference type="EMBL" id="MCW7552609.1"/>
    </source>
</evidence>
<evidence type="ECO:0000256" key="5">
    <source>
        <dbReference type="ARBA" id="ARBA00022982"/>
    </source>
</evidence>
<keyword evidence="4 8" id="KW-0479">Metal-binding</keyword>
<dbReference type="InterPro" id="IPR000170">
    <property type="entry name" value="High_potential_FeS_prot"/>
</dbReference>
<evidence type="ECO:0000313" key="11">
    <source>
        <dbReference type="Proteomes" id="UP001209854"/>
    </source>
</evidence>
<keyword evidence="3 8" id="KW-0004">4Fe-4S</keyword>
<keyword evidence="7 8" id="KW-0411">Iron-sulfur</keyword>
<sequence length="120" mass="13660">MIETGFCCVIGKKKRHIFSNSERRKWMKRRQFLRAAAAVSLIPLLPASAQQTDVSEDEPLAKSLNYVKDAKKAKGHAKYAEGQICGNCMFFRPDQNNGCALFSNRRVEKEGWCMSWVAMQ</sequence>
<keyword evidence="5 8" id="KW-0249">Electron transport</keyword>
<dbReference type="InterPro" id="IPR036369">
    <property type="entry name" value="HIPIP_sf"/>
</dbReference>
<evidence type="ECO:0000256" key="8">
    <source>
        <dbReference type="RuleBase" id="RU000620"/>
    </source>
</evidence>
<evidence type="ECO:0000256" key="2">
    <source>
        <dbReference type="ARBA" id="ARBA00022448"/>
    </source>
</evidence>
<comment type="caution">
    <text evidence="10">The sequence shown here is derived from an EMBL/GenBank/DDBJ whole genome shotgun (WGS) entry which is preliminary data.</text>
</comment>
<dbReference type="EMBL" id="JAPFCC010000001">
    <property type="protein sequence ID" value="MCW7552609.1"/>
    <property type="molecule type" value="Genomic_DNA"/>
</dbReference>
<evidence type="ECO:0000256" key="6">
    <source>
        <dbReference type="ARBA" id="ARBA00023004"/>
    </source>
</evidence>
<keyword evidence="11" id="KW-1185">Reference proteome</keyword>
<evidence type="ECO:0000256" key="7">
    <source>
        <dbReference type="ARBA" id="ARBA00023014"/>
    </source>
</evidence>
<evidence type="ECO:0000256" key="4">
    <source>
        <dbReference type="ARBA" id="ARBA00022723"/>
    </source>
</evidence>
<organism evidence="10 11">
    <name type="scientific">Endozoicomonas gorgoniicola</name>
    <dbReference type="NCBI Taxonomy" id="1234144"/>
    <lineage>
        <taxon>Bacteria</taxon>
        <taxon>Pseudomonadati</taxon>
        <taxon>Pseudomonadota</taxon>
        <taxon>Gammaproteobacteria</taxon>
        <taxon>Oceanospirillales</taxon>
        <taxon>Endozoicomonadaceae</taxon>
        <taxon>Endozoicomonas</taxon>
    </lineage>
</organism>
<reference evidence="10 11" key="1">
    <citation type="submission" date="2022-10" db="EMBL/GenBank/DDBJ databases">
        <title>High-quality genome sequences of two octocoral-associated bacteria, Endozoicomonas euniceicola EF212 and Endozoicomonas gorgoniicola PS125.</title>
        <authorList>
            <person name="Chiou Y.-J."/>
            <person name="Chen Y.-H."/>
        </authorList>
    </citation>
    <scope>NUCLEOTIDE SEQUENCE [LARGE SCALE GENOMIC DNA]</scope>
    <source>
        <strain evidence="10 11">PS125</strain>
    </source>
</reference>
<comment type="subunit">
    <text evidence="8">Homodimer.</text>
</comment>
<dbReference type="RefSeq" id="WP_262567561.1">
    <property type="nucleotide sequence ID" value="NZ_JAPFCC010000001.1"/>
</dbReference>
<keyword evidence="6 8" id="KW-0408">Iron</keyword>
<comment type="similarity">
    <text evidence="8">Belongs to the high-potential iron-sulfur protein (HiPIP) family.</text>
</comment>
<dbReference type="Gene3D" id="4.10.490.10">
    <property type="entry name" value="High potential iron-sulphur protein"/>
    <property type="match status" value="1"/>
</dbReference>
<dbReference type="Pfam" id="PF01355">
    <property type="entry name" value="HIPIP"/>
    <property type="match status" value="1"/>
</dbReference>